<name>A0A4Y2HIB9_ARAVE</name>
<proteinExistence type="predicted"/>
<organism evidence="1 2">
    <name type="scientific">Araneus ventricosus</name>
    <name type="common">Orbweaver spider</name>
    <name type="synonym">Epeira ventricosa</name>
    <dbReference type="NCBI Taxonomy" id="182803"/>
    <lineage>
        <taxon>Eukaryota</taxon>
        <taxon>Metazoa</taxon>
        <taxon>Ecdysozoa</taxon>
        <taxon>Arthropoda</taxon>
        <taxon>Chelicerata</taxon>
        <taxon>Arachnida</taxon>
        <taxon>Araneae</taxon>
        <taxon>Araneomorphae</taxon>
        <taxon>Entelegynae</taxon>
        <taxon>Araneoidea</taxon>
        <taxon>Araneidae</taxon>
        <taxon>Araneus</taxon>
    </lineage>
</organism>
<reference evidence="1 2" key="1">
    <citation type="journal article" date="2019" name="Sci. Rep.">
        <title>Orb-weaving spider Araneus ventricosus genome elucidates the spidroin gene catalogue.</title>
        <authorList>
            <person name="Kono N."/>
            <person name="Nakamura H."/>
            <person name="Ohtoshi R."/>
            <person name="Moran D.A.P."/>
            <person name="Shinohara A."/>
            <person name="Yoshida Y."/>
            <person name="Fujiwara M."/>
            <person name="Mori M."/>
            <person name="Tomita M."/>
            <person name="Arakawa K."/>
        </authorList>
    </citation>
    <scope>NUCLEOTIDE SEQUENCE [LARGE SCALE GENOMIC DNA]</scope>
</reference>
<gene>
    <name evidence="1" type="ORF">AVEN_68936_1</name>
</gene>
<keyword evidence="2" id="KW-1185">Reference proteome</keyword>
<comment type="caution">
    <text evidence="1">The sequence shown here is derived from an EMBL/GenBank/DDBJ whole genome shotgun (WGS) entry which is preliminary data.</text>
</comment>
<accession>A0A4Y2HIB9</accession>
<dbReference type="AlphaFoldDB" id="A0A4Y2HIB9"/>
<dbReference type="Proteomes" id="UP000499080">
    <property type="component" value="Unassembled WGS sequence"/>
</dbReference>
<dbReference type="PANTHER" id="PTHR46704:SF9">
    <property type="entry name" value="BHLH DOMAIN-CONTAINING PROTEIN"/>
    <property type="match status" value="1"/>
</dbReference>
<evidence type="ECO:0000313" key="2">
    <source>
        <dbReference type="Proteomes" id="UP000499080"/>
    </source>
</evidence>
<dbReference type="PANTHER" id="PTHR46704">
    <property type="entry name" value="CXC DOMAIN-CONTAINING PROTEIN-RELATED"/>
    <property type="match status" value="1"/>
</dbReference>
<dbReference type="EMBL" id="BGPR01001956">
    <property type="protein sequence ID" value="GBM65010.1"/>
    <property type="molecule type" value="Genomic_DNA"/>
</dbReference>
<protein>
    <submittedName>
        <fullName evidence="1">Uncharacterized protein</fullName>
    </submittedName>
</protein>
<sequence>MPGWTGFNTYLHNNMSISLTEIGYLPILDANPTEMSTVNTILDKSLKIADELKLSTIVVVMDQALYCKAQQIRWSNKEYEERIILRLGEFHTLMSFLAIIGKRFRDAGLEDIFIESGLVAQNSLNGVMNGHHYNRSIRAHKIMAEALESLRWQSFIEQTDKTTVDIVNTTSEELHLSYKNKTF</sequence>
<evidence type="ECO:0000313" key="1">
    <source>
        <dbReference type="EMBL" id="GBM65010.1"/>
    </source>
</evidence>
<dbReference type="OrthoDB" id="8300196at2759"/>